<sequence length="46" mass="5010">MRALIISALMIGVLIPALTTAGSQQYFPHALTLREVQPRTGNCISR</sequence>
<proteinExistence type="predicted"/>
<organism evidence="2 3">
    <name type="scientific">Staurois parvus</name>
    <dbReference type="NCBI Taxonomy" id="386267"/>
    <lineage>
        <taxon>Eukaryota</taxon>
        <taxon>Metazoa</taxon>
        <taxon>Chordata</taxon>
        <taxon>Craniata</taxon>
        <taxon>Vertebrata</taxon>
        <taxon>Euteleostomi</taxon>
        <taxon>Amphibia</taxon>
        <taxon>Batrachia</taxon>
        <taxon>Anura</taxon>
        <taxon>Neobatrachia</taxon>
        <taxon>Ranoidea</taxon>
        <taxon>Ranidae</taxon>
        <taxon>Staurois</taxon>
    </lineage>
</organism>
<keyword evidence="1" id="KW-0732">Signal</keyword>
<evidence type="ECO:0000313" key="3">
    <source>
        <dbReference type="Proteomes" id="UP001162483"/>
    </source>
</evidence>
<reference evidence="2" key="1">
    <citation type="submission" date="2023-05" db="EMBL/GenBank/DDBJ databases">
        <authorList>
            <person name="Stuckert A."/>
        </authorList>
    </citation>
    <scope>NUCLEOTIDE SEQUENCE</scope>
</reference>
<gene>
    <name evidence="2" type="ORF">SPARVUS_LOCUS15704447</name>
</gene>
<accession>A0ABN9HBC1</accession>
<dbReference type="EMBL" id="CATNWA010020488">
    <property type="protein sequence ID" value="CAI9618624.1"/>
    <property type="molecule type" value="Genomic_DNA"/>
</dbReference>
<comment type="caution">
    <text evidence="2">The sequence shown here is derived from an EMBL/GenBank/DDBJ whole genome shotgun (WGS) entry which is preliminary data.</text>
</comment>
<name>A0ABN9HBC1_9NEOB</name>
<keyword evidence="3" id="KW-1185">Reference proteome</keyword>
<feature type="signal peptide" evidence="1">
    <location>
        <begin position="1"/>
        <end position="21"/>
    </location>
</feature>
<evidence type="ECO:0000313" key="2">
    <source>
        <dbReference type="EMBL" id="CAI9618624.1"/>
    </source>
</evidence>
<feature type="chain" id="PRO_5046335885" evidence="1">
    <location>
        <begin position="22"/>
        <end position="46"/>
    </location>
</feature>
<dbReference type="Proteomes" id="UP001162483">
    <property type="component" value="Unassembled WGS sequence"/>
</dbReference>
<evidence type="ECO:0000256" key="1">
    <source>
        <dbReference type="SAM" id="SignalP"/>
    </source>
</evidence>
<protein>
    <submittedName>
        <fullName evidence="2">Uncharacterized protein</fullName>
    </submittedName>
</protein>